<dbReference type="InterPro" id="IPR011251">
    <property type="entry name" value="Luciferase-like_dom"/>
</dbReference>
<proteinExistence type="predicted"/>
<dbReference type="NCBIfam" id="TIGR03620">
    <property type="entry name" value="F420_MSMEG_4141"/>
    <property type="match status" value="1"/>
</dbReference>
<dbReference type="InterPro" id="IPR019922">
    <property type="entry name" value="Lucif-like_OxRdatse_MSMEG_4141"/>
</dbReference>
<dbReference type="GeneID" id="93733814"/>
<dbReference type="Proteomes" id="UP000002357">
    <property type="component" value="Plasmid pSCL4"/>
</dbReference>
<accession>D5SJT7</accession>
<keyword evidence="2" id="KW-0614">Plasmid</keyword>
<feature type="domain" description="Luciferase-like" evidence="1">
    <location>
        <begin position="14"/>
        <end position="266"/>
    </location>
</feature>
<geneLocation type="plasmid" evidence="2 3">
    <name>pSCL4</name>
</geneLocation>
<evidence type="ECO:0000313" key="2">
    <source>
        <dbReference type="EMBL" id="EFG04180.2"/>
    </source>
</evidence>
<dbReference type="PANTHER" id="PTHR30137:SF18">
    <property type="entry name" value="CONSERVED PROTEIN"/>
    <property type="match status" value="1"/>
</dbReference>
<dbReference type="GO" id="GO:0016705">
    <property type="term" value="F:oxidoreductase activity, acting on paired donors, with incorporation or reduction of molecular oxygen"/>
    <property type="evidence" value="ECO:0007669"/>
    <property type="project" value="InterPro"/>
</dbReference>
<dbReference type="Gene3D" id="3.20.20.30">
    <property type="entry name" value="Luciferase-like domain"/>
    <property type="match status" value="1"/>
</dbReference>
<name>D5SJT7_STRCL</name>
<reference evidence="2 3" key="1">
    <citation type="journal article" date="2010" name="Genome Biol. Evol.">
        <title>The sequence of a 1.8-mb bacterial linear plasmid reveals a rich evolutionary reservoir of secondary metabolic pathways.</title>
        <authorList>
            <person name="Medema M.H."/>
            <person name="Trefzer A."/>
            <person name="Kovalchuk A."/>
            <person name="van den Berg M."/>
            <person name="Mueller U."/>
            <person name="Heijne W."/>
            <person name="Wu L."/>
            <person name="Alam M.T."/>
            <person name="Ronning C.M."/>
            <person name="Nierman W.C."/>
            <person name="Bovenberg R.A.L."/>
            <person name="Breitling R."/>
            <person name="Takano E."/>
        </authorList>
    </citation>
    <scope>NUCLEOTIDE SEQUENCE [LARGE SCALE GENOMIC DNA]</scope>
    <source>
        <strain evidence="3">ATCC 27064 / DSM 738 / JCM 4710 / NBRC 13307 / NCIMB 12785 / NRRL 3585 / VKM Ac-602</strain>
        <plasmid evidence="2">pSCL4</plasmid>
    </source>
</reference>
<dbReference type="GO" id="GO:0005829">
    <property type="term" value="C:cytosol"/>
    <property type="evidence" value="ECO:0007669"/>
    <property type="project" value="TreeGrafter"/>
</dbReference>
<gene>
    <name evidence="2" type="ORF">SCLAV_p0693</name>
</gene>
<dbReference type="PANTHER" id="PTHR30137">
    <property type="entry name" value="LUCIFERASE-LIKE MONOOXYGENASE"/>
    <property type="match status" value="1"/>
</dbReference>
<sequence length="302" mass="31646">MTFTSDHSSLGRVGVWSVALRGTGDGQPLAAETAETVAELDELGYGTLWVGGSPSLAETAPVVAAGRRIRVATGILSIWEHTAEKVAAEAARIEESAPGRFVLGLGVSHEQRTPGYAKPYSAMVAYLDALDAAPTPVPASRRLLAALGPKMLRLAADRSLGAHPYLVTPEHTAETRAALGPGALLAPDVKVIIEPDLGRAREIARANLAPYLQFTNYLRSFTRLGFSDADVAEGGSDRLIDALFALGDLERVRDRISAYTDAGADHVALNVFSDAPAGTLPRAEWRELAAALDLGAAGTASA</sequence>
<dbReference type="eggNOG" id="COG2141">
    <property type="taxonomic scope" value="Bacteria"/>
</dbReference>
<dbReference type="RefSeq" id="WP_003963245.1">
    <property type="nucleotide sequence ID" value="NZ_CM000914.1"/>
</dbReference>
<dbReference type="AlphaFoldDB" id="D5SJT7"/>
<dbReference type="Pfam" id="PF00296">
    <property type="entry name" value="Bac_luciferase"/>
    <property type="match status" value="1"/>
</dbReference>
<keyword evidence="3" id="KW-1185">Reference proteome</keyword>
<dbReference type="InterPro" id="IPR050766">
    <property type="entry name" value="Bact_Lucif_Oxidored"/>
</dbReference>
<evidence type="ECO:0000259" key="1">
    <source>
        <dbReference type="Pfam" id="PF00296"/>
    </source>
</evidence>
<organism evidence="2 3">
    <name type="scientific">Streptomyces clavuligerus</name>
    <dbReference type="NCBI Taxonomy" id="1901"/>
    <lineage>
        <taxon>Bacteria</taxon>
        <taxon>Bacillati</taxon>
        <taxon>Actinomycetota</taxon>
        <taxon>Actinomycetes</taxon>
        <taxon>Kitasatosporales</taxon>
        <taxon>Streptomycetaceae</taxon>
        <taxon>Streptomyces</taxon>
    </lineage>
</organism>
<protein>
    <submittedName>
        <fullName evidence="2">Bacterial luciferase domain-containing protein</fullName>
    </submittedName>
</protein>
<dbReference type="InterPro" id="IPR036661">
    <property type="entry name" value="Luciferase-like_sf"/>
</dbReference>
<dbReference type="EMBL" id="CM000914">
    <property type="protein sequence ID" value="EFG04180.2"/>
    <property type="molecule type" value="Genomic_DNA"/>
</dbReference>
<dbReference type="SUPFAM" id="SSF51679">
    <property type="entry name" value="Bacterial luciferase-like"/>
    <property type="match status" value="1"/>
</dbReference>
<evidence type="ECO:0000313" key="3">
    <source>
        <dbReference type="Proteomes" id="UP000002357"/>
    </source>
</evidence>
<dbReference type="OrthoDB" id="4760590at2"/>